<reference evidence="1" key="2">
    <citation type="journal article" date="2023" name="Science">
        <title>Genomic signatures of disease resistance in endangered staghorn corals.</title>
        <authorList>
            <person name="Vollmer S.V."/>
            <person name="Selwyn J.D."/>
            <person name="Despard B.A."/>
            <person name="Roesel C.L."/>
        </authorList>
    </citation>
    <scope>NUCLEOTIDE SEQUENCE</scope>
    <source>
        <strain evidence="1">K2</strain>
    </source>
</reference>
<sequence length="95" mass="10981">MNGFSPNRRNHLTFVILLKLYFVYLSEGHFSFLRDPFALKPEKIERGRKETLDKLIPRMDSIETFLFGLQKACHICLSAEKCQAQLALLPSTSYS</sequence>
<evidence type="ECO:0000313" key="2">
    <source>
        <dbReference type="Proteomes" id="UP001249851"/>
    </source>
</evidence>
<proteinExistence type="predicted"/>
<evidence type="ECO:0000313" key="1">
    <source>
        <dbReference type="EMBL" id="KAK2563072.1"/>
    </source>
</evidence>
<protein>
    <submittedName>
        <fullName evidence="1">Uncharacterized protein</fullName>
    </submittedName>
</protein>
<dbReference type="Proteomes" id="UP001249851">
    <property type="component" value="Unassembled WGS sequence"/>
</dbReference>
<comment type="caution">
    <text evidence="1">The sequence shown here is derived from an EMBL/GenBank/DDBJ whole genome shotgun (WGS) entry which is preliminary data.</text>
</comment>
<reference evidence="1" key="1">
    <citation type="journal article" date="2023" name="G3 (Bethesda)">
        <title>Whole genome assembly and annotation of the endangered Caribbean coral Acropora cervicornis.</title>
        <authorList>
            <person name="Selwyn J.D."/>
            <person name="Vollmer S.V."/>
        </authorList>
    </citation>
    <scope>NUCLEOTIDE SEQUENCE</scope>
    <source>
        <strain evidence="1">K2</strain>
    </source>
</reference>
<organism evidence="1 2">
    <name type="scientific">Acropora cervicornis</name>
    <name type="common">Staghorn coral</name>
    <dbReference type="NCBI Taxonomy" id="6130"/>
    <lineage>
        <taxon>Eukaryota</taxon>
        <taxon>Metazoa</taxon>
        <taxon>Cnidaria</taxon>
        <taxon>Anthozoa</taxon>
        <taxon>Hexacorallia</taxon>
        <taxon>Scleractinia</taxon>
        <taxon>Astrocoeniina</taxon>
        <taxon>Acroporidae</taxon>
        <taxon>Acropora</taxon>
    </lineage>
</organism>
<gene>
    <name evidence="1" type="ORF">P5673_013406</name>
</gene>
<accession>A0AAD9V6Q2</accession>
<dbReference type="AlphaFoldDB" id="A0AAD9V6Q2"/>
<keyword evidence="2" id="KW-1185">Reference proteome</keyword>
<name>A0AAD9V6Q2_ACRCE</name>
<dbReference type="EMBL" id="JARQWQ010000026">
    <property type="protein sequence ID" value="KAK2563072.1"/>
    <property type="molecule type" value="Genomic_DNA"/>
</dbReference>